<accession>A0A0R2JBX9</accession>
<evidence type="ECO:0000313" key="3">
    <source>
        <dbReference type="Proteomes" id="UP000051655"/>
    </source>
</evidence>
<evidence type="ECO:0000313" key="2">
    <source>
        <dbReference type="EMBL" id="KRN74808.1"/>
    </source>
</evidence>
<dbReference type="GO" id="GO:0016787">
    <property type="term" value="F:hydrolase activity"/>
    <property type="evidence" value="ECO:0007669"/>
    <property type="project" value="InterPro"/>
</dbReference>
<feature type="domain" description="Calcineurin-like phosphoesterase" evidence="1">
    <location>
        <begin position="4"/>
        <end position="152"/>
    </location>
</feature>
<name>A0A0R2JBX9_9LACO</name>
<keyword evidence="3" id="KW-1185">Reference proteome</keyword>
<dbReference type="PATRIC" id="fig|1616.3.peg.1114"/>
<dbReference type="RefSeq" id="WP_057755906.1">
    <property type="nucleotide sequence ID" value="NZ_JQBP01000005.1"/>
</dbReference>
<evidence type="ECO:0000259" key="1">
    <source>
        <dbReference type="Pfam" id="PF00149"/>
    </source>
</evidence>
<dbReference type="SUPFAM" id="SSF56300">
    <property type="entry name" value="Metallo-dependent phosphatases"/>
    <property type="match status" value="1"/>
</dbReference>
<gene>
    <name evidence="2" type="ORF">IV73_GL001085</name>
</gene>
<dbReference type="Proteomes" id="UP000051655">
    <property type="component" value="Unassembled WGS sequence"/>
</dbReference>
<reference evidence="2 3" key="1">
    <citation type="journal article" date="2015" name="Genome Announc.">
        <title>Expanding the biotechnology potential of lactobacilli through comparative genomics of 213 strains and associated genera.</title>
        <authorList>
            <person name="Sun Z."/>
            <person name="Harris H.M."/>
            <person name="McCann A."/>
            <person name="Guo C."/>
            <person name="Argimon S."/>
            <person name="Zhang W."/>
            <person name="Yang X."/>
            <person name="Jeffery I.B."/>
            <person name="Cooney J.C."/>
            <person name="Kagawa T.F."/>
            <person name="Liu W."/>
            <person name="Song Y."/>
            <person name="Salvetti E."/>
            <person name="Wrobel A."/>
            <person name="Rasinkangas P."/>
            <person name="Parkhill J."/>
            <person name="Rea M.C."/>
            <person name="O'Sullivan O."/>
            <person name="Ritari J."/>
            <person name="Douillard F.P."/>
            <person name="Paul Ross R."/>
            <person name="Yang R."/>
            <person name="Briner A.E."/>
            <person name="Felis G.E."/>
            <person name="de Vos W.M."/>
            <person name="Barrangou R."/>
            <person name="Klaenhammer T.R."/>
            <person name="Caufield P.W."/>
            <person name="Cui Y."/>
            <person name="Zhang H."/>
            <person name="O'Toole P.W."/>
        </authorList>
    </citation>
    <scope>NUCLEOTIDE SEQUENCE [LARGE SCALE GENOMIC DNA]</scope>
    <source>
        <strain evidence="2 3">DSM 20593</strain>
    </source>
</reference>
<organism evidence="2 3">
    <name type="scientific">Weissella kandleri</name>
    <dbReference type="NCBI Taxonomy" id="1616"/>
    <lineage>
        <taxon>Bacteria</taxon>
        <taxon>Bacillati</taxon>
        <taxon>Bacillota</taxon>
        <taxon>Bacilli</taxon>
        <taxon>Lactobacillales</taxon>
        <taxon>Lactobacillaceae</taxon>
        <taxon>Weissella</taxon>
    </lineage>
</organism>
<proteinExistence type="predicted"/>
<dbReference type="EMBL" id="JQBP01000005">
    <property type="protein sequence ID" value="KRN74808.1"/>
    <property type="molecule type" value="Genomic_DNA"/>
</dbReference>
<comment type="caution">
    <text evidence="2">The sequence shown here is derived from an EMBL/GenBank/DDBJ whole genome shotgun (WGS) entry which is preliminary data.</text>
</comment>
<dbReference type="InterPro" id="IPR029052">
    <property type="entry name" value="Metallo-depent_PP-like"/>
</dbReference>
<dbReference type="InterPro" id="IPR004843">
    <property type="entry name" value="Calcineurin-like_PHP"/>
</dbReference>
<dbReference type="OrthoDB" id="5380073at2"/>
<sequence length="205" mass="23402">MEFFTADMHFFHAELLKSEHFSPRPFQDLASEHAALIERWNNRVKPSDTVYHLGDFAMLNGIKPPKHAFELVFQVLMQLNGHIVLVKGNHDSRDLFKFLMQHNPDLADGRSKFTFSDVGLIVKAHHHQFFLTHYPLILGPSKSSINLHGHIHHDQVPLASNLNVGIDSADFEYLPESQRPVWGTPLNLDEIDTLIQSKQAVLTKV</sequence>
<dbReference type="Pfam" id="PF00149">
    <property type="entry name" value="Metallophos"/>
    <property type="match status" value="1"/>
</dbReference>
<dbReference type="Gene3D" id="3.60.21.10">
    <property type="match status" value="1"/>
</dbReference>
<dbReference type="STRING" id="1616.IV73_GL001085"/>
<protein>
    <recommendedName>
        <fullName evidence="1">Calcineurin-like phosphoesterase domain-containing protein</fullName>
    </recommendedName>
</protein>
<dbReference type="AlphaFoldDB" id="A0A0R2JBX9"/>